<gene>
    <name evidence="1" type="ORF">NDU88_000861</name>
</gene>
<protein>
    <submittedName>
        <fullName evidence="1">Uncharacterized protein</fullName>
    </submittedName>
</protein>
<dbReference type="Proteomes" id="UP001066276">
    <property type="component" value="Chromosome 11"/>
</dbReference>
<reference evidence="1" key="1">
    <citation type="journal article" date="2022" name="bioRxiv">
        <title>Sequencing and chromosome-scale assembly of the giantPleurodeles waltlgenome.</title>
        <authorList>
            <person name="Brown T."/>
            <person name="Elewa A."/>
            <person name="Iarovenko S."/>
            <person name="Subramanian E."/>
            <person name="Araus A.J."/>
            <person name="Petzold A."/>
            <person name="Susuki M."/>
            <person name="Suzuki K.-i.T."/>
            <person name="Hayashi T."/>
            <person name="Toyoda A."/>
            <person name="Oliveira C."/>
            <person name="Osipova E."/>
            <person name="Leigh N.D."/>
            <person name="Simon A."/>
            <person name="Yun M.H."/>
        </authorList>
    </citation>
    <scope>NUCLEOTIDE SEQUENCE</scope>
    <source>
        <strain evidence="1">20211129_DDA</strain>
        <tissue evidence="1">Liver</tissue>
    </source>
</reference>
<sequence length="88" mass="9823">MAGVEPRNASLCTIWYNIVVGHRLLMPEDVANAEDINDEYDPPAQNQRLQQASLPNLLFTLLQEAYAFDDGYDVKGNEEDVVLSPDAN</sequence>
<evidence type="ECO:0000313" key="1">
    <source>
        <dbReference type="EMBL" id="KAJ1087695.1"/>
    </source>
</evidence>
<proteinExistence type="predicted"/>
<dbReference type="EMBL" id="JANPWB010000015">
    <property type="protein sequence ID" value="KAJ1087695.1"/>
    <property type="molecule type" value="Genomic_DNA"/>
</dbReference>
<keyword evidence="2" id="KW-1185">Reference proteome</keyword>
<evidence type="ECO:0000313" key="2">
    <source>
        <dbReference type="Proteomes" id="UP001066276"/>
    </source>
</evidence>
<accession>A0AAV7LJR6</accession>
<comment type="caution">
    <text evidence="1">The sequence shown here is derived from an EMBL/GenBank/DDBJ whole genome shotgun (WGS) entry which is preliminary data.</text>
</comment>
<dbReference type="AlphaFoldDB" id="A0AAV7LJR6"/>
<name>A0AAV7LJR6_PLEWA</name>
<organism evidence="1 2">
    <name type="scientific">Pleurodeles waltl</name>
    <name type="common">Iberian ribbed newt</name>
    <dbReference type="NCBI Taxonomy" id="8319"/>
    <lineage>
        <taxon>Eukaryota</taxon>
        <taxon>Metazoa</taxon>
        <taxon>Chordata</taxon>
        <taxon>Craniata</taxon>
        <taxon>Vertebrata</taxon>
        <taxon>Euteleostomi</taxon>
        <taxon>Amphibia</taxon>
        <taxon>Batrachia</taxon>
        <taxon>Caudata</taxon>
        <taxon>Salamandroidea</taxon>
        <taxon>Salamandridae</taxon>
        <taxon>Pleurodelinae</taxon>
        <taxon>Pleurodeles</taxon>
    </lineage>
</organism>